<keyword evidence="2" id="KW-1185">Reference proteome</keyword>
<dbReference type="InterPro" id="IPR038765">
    <property type="entry name" value="Papain-like_cys_pep_sf"/>
</dbReference>
<accession>A0A225WI91</accession>
<proteinExistence type="predicted"/>
<gene>
    <name evidence="1" type="ORF">PHMEG_0009441</name>
</gene>
<dbReference type="STRING" id="4795.A0A225WI91"/>
<dbReference type="OrthoDB" id="97778at2759"/>
<dbReference type="SUPFAM" id="SSF54001">
    <property type="entry name" value="Cysteine proteinases"/>
    <property type="match status" value="1"/>
</dbReference>
<dbReference type="Proteomes" id="UP000198211">
    <property type="component" value="Unassembled WGS sequence"/>
</dbReference>
<organism evidence="1 2">
    <name type="scientific">Phytophthora megakarya</name>
    <dbReference type="NCBI Taxonomy" id="4795"/>
    <lineage>
        <taxon>Eukaryota</taxon>
        <taxon>Sar</taxon>
        <taxon>Stramenopiles</taxon>
        <taxon>Oomycota</taxon>
        <taxon>Peronosporomycetes</taxon>
        <taxon>Peronosporales</taxon>
        <taxon>Peronosporaceae</taxon>
        <taxon>Phytophthora</taxon>
    </lineage>
</organism>
<protein>
    <recommendedName>
        <fullName evidence="3">Ubiquitin-like protease family profile domain-containing protein</fullName>
    </recommendedName>
</protein>
<reference evidence="2" key="1">
    <citation type="submission" date="2017-03" db="EMBL/GenBank/DDBJ databases">
        <title>Phytopthora megakarya and P. palmivora, two closely related causual agents of cacao black pod achieved similar genome size and gene model numbers by different mechanisms.</title>
        <authorList>
            <person name="Ali S."/>
            <person name="Shao J."/>
            <person name="Larry D.J."/>
            <person name="Kronmiller B."/>
            <person name="Shen D."/>
            <person name="Strem M.D."/>
            <person name="Melnick R.L."/>
            <person name="Guiltinan M.J."/>
            <person name="Tyler B.M."/>
            <person name="Meinhardt L.W."/>
            <person name="Bailey B.A."/>
        </authorList>
    </citation>
    <scope>NUCLEOTIDE SEQUENCE [LARGE SCALE GENOMIC DNA]</scope>
    <source>
        <strain evidence="2">zdho120</strain>
    </source>
</reference>
<name>A0A225WI91_9STRA</name>
<evidence type="ECO:0008006" key="3">
    <source>
        <dbReference type="Google" id="ProtNLM"/>
    </source>
</evidence>
<sequence>MSTYLTGCMQSKFYREDSTKEIRFDEVVGYLTNNAWLNDAVISYCLAIMSEVQEPHVKVYMLSSLVVGRKFPTPPKRKLFSMKFVMLSVNNANNHWALILLHVQRYGELRVQFYDPLSGDLYKEEMETM</sequence>
<dbReference type="EMBL" id="NBNE01000882">
    <property type="protein sequence ID" value="OWZ16717.1"/>
    <property type="molecule type" value="Genomic_DNA"/>
</dbReference>
<evidence type="ECO:0000313" key="1">
    <source>
        <dbReference type="EMBL" id="OWZ16717.1"/>
    </source>
</evidence>
<evidence type="ECO:0000313" key="2">
    <source>
        <dbReference type="Proteomes" id="UP000198211"/>
    </source>
</evidence>
<dbReference type="AlphaFoldDB" id="A0A225WI91"/>
<dbReference type="Gene3D" id="3.40.395.10">
    <property type="entry name" value="Adenoviral Proteinase, Chain A"/>
    <property type="match status" value="1"/>
</dbReference>
<comment type="caution">
    <text evidence="1">The sequence shown here is derived from an EMBL/GenBank/DDBJ whole genome shotgun (WGS) entry which is preliminary data.</text>
</comment>